<keyword evidence="1" id="KW-0732">Signal</keyword>
<protein>
    <submittedName>
        <fullName evidence="3">T9SS type A sorting domain-containing protein</fullName>
    </submittedName>
</protein>
<dbReference type="Gene3D" id="2.60.40.10">
    <property type="entry name" value="Immunoglobulins"/>
    <property type="match status" value="2"/>
</dbReference>
<dbReference type="Gene3D" id="2.60.40.740">
    <property type="match status" value="3"/>
</dbReference>
<dbReference type="Proteomes" id="UP000315540">
    <property type="component" value="Unassembled WGS sequence"/>
</dbReference>
<dbReference type="RefSeq" id="WP_140594344.1">
    <property type="nucleotide sequence ID" value="NZ_VFWZ01000004.1"/>
</dbReference>
<comment type="caution">
    <text evidence="3">The sequence shown here is derived from an EMBL/GenBank/DDBJ whole genome shotgun (WGS) entry which is preliminary data.</text>
</comment>
<keyword evidence="4" id="KW-1185">Reference proteome</keyword>
<dbReference type="OrthoDB" id="7794186at2"/>
<evidence type="ECO:0000256" key="1">
    <source>
        <dbReference type="ARBA" id="ARBA00022729"/>
    </source>
</evidence>
<gene>
    <name evidence="3" type="ORF">FHK87_14570</name>
</gene>
<reference evidence="3 4" key="1">
    <citation type="submission" date="2019-06" db="EMBL/GenBank/DDBJ databases">
        <authorList>
            <person name="Meng X."/>
        </authorList>
    </citation>
    <scope>NUCLEOTIDE SEQUENCE [LARGE SCALE GENOMIC DNA]</scope>
    <source>
        <strain evidence="3 4">M625</strain>
    </source>
</reference>
<dbReference type="InterPro" id="IPR026444">
    <property type="entry name" value="Secre_tail"/>
</dbReference>
<organism evidence="3 4">
    <name type="scientific">Aquimarina algicola</name>
    <dbReference type="NCBI Taxonomy" id="2589995"/>
    <lineage>
        <taxon>Bacteria</taxon>
        <taxon>Pseudomonadati</taxon>
        <taxon>Bacteroidota</taxon>
        <taxon>Flavobacteriia</taxon>
        <taxon>Flavobacteriales</taxon>
        <taxon>Flavobacteriaceae</taxon>
        <taxon>Aquimarina</taxon>
    </lineage>
</organism>
<sequence length="1715" mass="187616">MYLNLQELREGEYQSVGNNILSGSTSPFERVGRRWRYRYNRDRNRIGNGRYRIEIGGYDQSTNSPTCLIVPIPGGFPITLPDPVDFTVEKNNDQLCHGTNTGSIEITDVSGGSGTYSYSLDNGNSWSTTFQRRDLPLSINSLSPNRYQVQVRDSNNCLARESDNIRVKTISISIDRAIQVAHTVGSISLPSSNTGVDGIINIESIRGGVPFTDRLIPYYRYQVLIDGEESNIQTYTDVATNNGYQISRLPVGSHIVRYTDANNCITDVALPEIVNPVAITDVTITEQIACFGGVARVEVTATGGASGTYDYALWNGTPILESDWQSSRIFLLNASRVSGYRFVARDRIVTNFISSESTPALTIDQPTQIRIRTLAIDHNTVFNGSEGAISIGVDGGNSTRYTINWERNGELISNTGIAISNLLAGRYVAIVLDGSNCEMRSDEIIVNQPDELLVSVVVATPIACYGGVGTLSAEVTGGLPIGGRYQYQWFRDDIQIDSETSSTLSDVIQGNYSVRVADRFTSNTASVTFTQPDVLNLSIVRGDNISCYNQNNGRIILDPQGGTRPYSFSIDDRRTYISEADLTDFTLENLASGDYEVWLRDANDCEITTPQSITLIQPEEIVINPVAVSPATTIGGTNGSFVIEVTGGTGEYRYSWTKDDDDTFTRTTKDIDNLSVGAYTVVITDANDCSQNRTFQVVEPDPMVVNIEIVHPILCYGDSLGRLQAIVMGGFPIESTPSDFEYRWYRIEDATSTLIDIDISQDSIDNLPSGQYRVVTTDITGVSSEATIELGEPDDLVVTLSSSPTQILCNGEDTGAIDITVVGGPVDEDTGAYLPYRFRWTKVEDPDFLATTEDLENITAGTYEVVVIDDNSCTTTLGSPVVIEQPDAGLEIYEVNPVNLTGFKTGNGSISVEVRGGTIPYTYSWINSEDVTYSASTQDIEDLSIGIYTLEVKDANNCVTAITQEITEPNQLIVEIIPISEEEGIQCFGEETQTPLTTTTRGGIGSYTYEWFEQENPTEVIFTTPTTTRVRAGVYRVVVTDENGNTDDYVYEVTEPEELSITESVNNLMCRGEANGNIDIMVSGGVEPYSYRWSNGAITEDISSLRAGNYAVVVTDANHCQLQREITITQPPALFVDGPIERVLPSSDSTRDGSITVTIGGGSLPYTYAWRNLSGELQSSTTNVLNNVGNEVYSLTITDDNGCVLLIDNVDLFETPVLQVDIQEVNVISCFGSSSGSLSAIVEGGQPFSGTKQYNYQWFDADDNTLIGLDQFLLEDIPGGNYYVMVSDALGTEITSDVFVLTQPDVLRLSFEADYVNCGDGDDWAITPQISGGTAPFTYQWNDGSTTEGLENVTAGTYSVEVTDIRGCSVMEQITIDIPDPLTITESLTLPTCYNGCDGIIDITIQGGVAPYTYQWSNSATQEDLTGVCAGTYTVIVTDAKGCQTRRDITLGNPDELIIDLGEDVTLCFEQTIVLNATINDPNARYQWTSTNGLTSNQPAIEVSEAGIYDVLIIDSKGCEASDSIFVDTTSEVISANFIASTQVFAGERFVIVDNSDPLPDAINWIFPDEAEVIYEDDNYAELTFEAPGEYEIILQTQKGLCTKETAKTVIVVEKEIEGEEGEEINSNIQNTIDYLVYPNPTPTGRFTVNVNLSKPQPINLKVFNMINNTVIDSRRGEGNGEYIFEYDMSILQSGVYFLLLETSSASQVRKILIQ</sequence>
<dbReference type="Pfam" id="PF18962">
    <property type="entry name" value="Por_Secre_tail"/>
    <property type="match status" value="1"/>
</dbReference>
<evidence type="ECO:0000313" key="3">
    <source>
        <dbReference type="EMBL" id="TPN85246.1"/>
    </source>
</evidence>
<accession>A0A504J2U0</accession>
<dbReference type="EMBL" id="VFWZ01000004">
    <property type="protein sequence ID" value="TPN85246.1"/>
    <property type="molecule type" value="Genomic_DNA"/>
</dbReference>
<dbReference type="InterPro" id="IPR025667">
    <property type="entry name" value="SprB_repeat"/>
</dbReference>
<dbReference type="Pfam" id="PF13573">
    <property type="entry name" value="SprB"/>
    <property type="match status" value="8"/>
</dbReference>
<evidence type="ECO:0000313" key="4">
    <source>
        <dbReference type="Proteomes" id="UP000315540"/>
    </source>
</evidence>
<dbReference type="NCBIfam" id="TIGR04183">
    <property type="entry name" value="Por_Secre_tail"/>
    <property type="match status" value="1"/>
</dbReference>
<feature type="domain" description="Secretion system C-terminal sorting" evidence="2">
    <location>
        <begin position="1637"/>
        <end position="1714"/>
    </location>
</feature>
<proteinExistence type="predicted"/>
<dbReference type="InterPro" id="IPR013783">
    <property type="entry name" value="Ig-like_fold"/>
</dbReference>
<name>A0A504J2U0_9FLAO</name>
<evidence type="ECO:0000259" key="2">
    <source>
        <dbReference type="Pfam" id="PF18962"/>
    </source>
</evidence>